<protein>
    <submittedName>
        <fullName evidence="3">MBL fold metallo-hydrolase</fullName>
    </submittedName>
</protein>
<dbReference type="Gene3D" id="3.60.15.10">
    <property type="entry name" value="Ribonuclease Z/Hydroxyacylglutathione hydrolase-like"/>
    <property type="match status" value="1"/>
</dbReference>
<evidence type="ECO:0000313" key="4">
    <source>
        <dbReference type="Proteomes" id="UP000633619"/>
    </source>
</evidence>
<dbReference type="SUPFAM" id="SSF56281">
    <property type="entry name" value="Metallo-hydrolase/oxidoreductase"/>
    <property type="match status" value="1"/>
</dbReference>
<dbReference type="Pfam" id="PF12706">
    <property type="entry name" value="Lactamase_B_2"/>
    <property type="match status" value="1"/>
</dbReference>
<dbReference type="RefSeq" id="WP_181732595.1">
    <property type="nucleotide sequence ID" value="NZ_JACEIR010000009.1"/>
</dbReference>
<reference evidence="3 4" key="1">
    <citation type="submission" date="2020-12" db="EMBL/GenBank/DDBJ databases">
        <title>WGS of Thermoactinomyces spp.</title>
        <authorList>
            <person name="Cheng K."/>
        </authorList>
    </citation>
    <scope>NUCLEOTIDE SEQUENCE [LARGE SCALE GENOMIC DNA]</scope>
    <source>
        <strain evidence="4">CICC 10671\DSM 43846</strain>
    </source>
</reference>
<dbReference type="Proteomes" id="UP000633619">
    <property type="component" value="Unassembled WGS sequence"/>
</dbReference>
<dbReference type="EMBL" id="JAECVW010000008">
    <property type="protein sequence ID" value="MBH8595983.1"/>
    <property type="molecule type" value="Genomic_DNA"/>
</dbReference>
<gene>
    <name evidence="3" type="ORF">I8U20_11650</name>
</gene>
<accession>A0A8I1AHB6</accession>
<evidence type="ECO:0000259" key="2">
    <source>
        <dbReference type="SMART" id="SM00849"/>
    </source>
</evidence>
<keyword evidence="4" id="KW-1185">Reference proteome</keyword>
<keyword evidence="3" id="KW-0378">Hydrolase</keyword>
<dbReference type="InterPro" id="IPR036866">
    <property type="entry name" value="RibonucZ/Hydroxyglut_hydro"/>
</dbReference>
<dbReference type="PANTHER" id="PTHR46018">
    <property type="entry name" value="ZINC PHOSPHODIESTERASE ELAC PROTEIN 1"/>
    <property type="match status" value="1"/>
</dbReference>
<dbReference type="InterPro" id="IPR001279">
    <property type="entry name" value="Metallo-B-lactamas"/>
</dbReference>
<comment type="caution">
    <text evidence="3">The sequence shown here is derived from an EMBL/GenBank/DDBJ whole genome shotgun (WGS) entry which is preliminary data.</text>
</comment>
<evidence type="ECO:0000256" key="1">
    <source>
        <dbReference type="ARBA" id="ARBA00022833"/>
    </source>
</evidence>
<feature type="domain" description="Metallo-beta-lactamase" evidence="2">
    <location>
        <begin position="18"/>
        <end position="213"/>
    </location>
</feature>
<dbReference type="CDD" id="cd07716">
    <property type="entry name" value="RNaseZ_short-form-like_MBL-fold"/>
    <property type="match status" value="1"/>
</dbReference>
<organism evidence="3 4">
    <name type="scientific">Thermoactinomyces intermedius</name>
    <dbReference type="NCBI Taxonomy" id="2024"/>
    <lineage>
        <taxon>Bacteria</taxon>
        <taxon>Bacillati</taxon>
        <taxon>Bacillota</taxon>
        <taxon>Bacilli</taxon>
        <taxon>Bacillales</taxon>
        <taxon>Thermoactinomycetaceae</taxon>
        <taxon>Thermoactinomyces</taxon>
    </lineage>
</organism>
<evidence type="ECO:0000313" key="3">
    <source>
        <dbReference type="EMBL" id="MBH8595983.1"/>
    </source>
</evidence>
<name>A0A8I1AHB6_THEIN</name>
<dbReference type="SMART" id="SM00849">
    <property type="entry name" value="Lactamase_B"/>
    <property type="match status" value="1"/>
</dbReference>
<dbReference type="PANTHER" id="PTHR46018:SF4">
    <property type="entry name" value="METALLO-HYDROLASE YHFI-RELATED"/>
    <property type="match status" value="1"/>
</dbReference>
<proteinExistence type="predicted"/>
<keyword evidence="1" id="KW-0862">Zinc</keyword>
<dbReference type="AlphaFoldDB" id="A0A8I1AHB6"/>
<dbReference type="GO" id="GO:0042781">
    <property type="term" value="F:3'-tRNA processing endoribonuclease activity"/>
    <property type="evidence" value="ECO:0007669"/>
    <property type="project" value="TreeGrafter"/>
</dbReference>
<sequence length="246" mass="27182">MRWTVLGCHSPYPAPGGGTPGYLLEAEGKKILIDCGSGTLARLAGRVAVEALDAVLLSHLHHDHLVDFFVLQYAVMTARKQGKRKHPLAVWSPEKPAGWFEKLRYKTEIERSGIREGMKIHLGGRLTVHFFRTDHAVPCFAMRIHDGQHTILYGADSGPGTDWEKMGESPDLFVCEASFLHKDLPDQPTGHLSARQAGLAAARLKAKRLILTHLYPGYDPDQLKEEAMAVFDGVCQTAYSGMTIDL</sequence>